<accession>A0A9X3XA50</accession>
<reference evidence="1 2" key="1">
    <citation type="submission" date="2021-04" db="EMBL/GenBank/DDBJ databases">
        <title>Genome analysis of Polyangium sp.</title>
        <authorList>
            <person name="Li Y."/>
            <person name="Wang J."/>
        </authorList>
    </citation>
    <scope>NUCLEOTIDE SEQUENCE [LARGE SCALE GENOMIC DNA]</scope>
    <source>
        <strain evidence="1 2">SDU14</strain>
    </source>
</reference>
<protein>
    <submittedName>
        <fullName evidence="1">Uncharacterized protein</fullName>
    </submittedName>
</protein>
<comment type="caution">
    <text evidence="1">The sequence shown here is derived from an EMBL/GenBank/DDBJ whole genome shotgun (WGS) entry which is preliminary data.</text>
</comment>
<name>A0A9X3XA50_9BACT</name>
<dbReference type="Proteomes" id="UP001151081">
    <property type="component" value="Unassembled WGS sequence"/>
</dbReference>
<gene>
    <name evidence="1" type="ORF">KEG57_41475</name>
</gene>
<dbReference type="AlphaFoldDB" id="A0A9X3XA50"/>
<keyword evidence="2" id="KW-1185">Reference proteome</keyword>
<dbReference type="RefSeq" id="WP_272427367.1">
    <property type="nucleotide sequence ID" value="NZ_JAGTJJ010000046.1"/>
</dbReference>
<proteinExistence type="predicted"/>
<evidence type="ECO:0000313" key="1">
    <source>
        <dbReference type="EMBL" id="MDC3987012.1"/>
    </source>
</evidence>
<organism evidence="1 2">
    <name type="scientific">Polyangium jinanense</name>
    <dbReference type="NCBI Taxonomy" id="2829994"/>
    <lineage>
        <taxon>Bacteria</taxon>
        <taxon>Pseudomonadati</taxon>
        <taxon>Myxococcota</taxon>
        <taxon>Polyangia</taxon>
        <taxon>Polyangiales</taxon>
        <taxon>Polyangiaceae</taxon>
        <taxon>Polyangium</taxon>
    </lineage>
</organism>
<evidence type="ECO:0000313" key="2">
    <source>
        <dbReference type="Proteomes" id="UP001151081"/>
    </source>
</evidence>
<sequence>MSTEKAAAAAEPRALHPALPRHFLAFAPSAEFHVLERSGSFGHVEVPRILRDFWARTSALRLA</sequence>
<dbReference type="EMBL" id="JAGTJJ010000046">
    <property type="protein sequence ID" value="MDC3987012.1"/>
    <property type="molecule type" value="Genomic_DNA"/>
</dbReference>